<dbReference type="GO" id="GO:0045211">
    <property type="term" value="C:postsynaptic membrane"/>
    <property type="evidence" value="ECO:0007669"/>
    <property type="project" value="TreeGrafter"/>
</dbReference>
<evidence type="ECO:0000256" key="6">
    <source>
        <dbReference type="ARBA" id="ARBA00023136"/>
    </source>
</evidence>
<feature type="non-terminal residue" evidence="9">
    <location>
        <position position="78"/>
    </location>
</feature>
<dbReference type="GO" id="GO:0032590">
    <property type="term" value="C:dendrite membrane"/>
    <property type="evidence" value="ECO:0007669"/>
    <property type="project" value="TreeGrafter"/>
</dbReference>
<comment type="caution">
    <text evidence="9">The sequence shown here is derived from an EMBL/GenBank/DDBJ whole genome shotgun (WGS) entry which is preliminary data.</text>
</comment>
<dbReference type="InterPro" id="IPR011333">
    <property type="entry name" value="SKP1/BTB/POZ_sf"/>
</dbReference>
<dbReference type="InterPro" id="IPR003974">
    <property type="entry name" value="K_chnl_volt-dep_Kv3"/>
</dbReference>
<dbReference type="GO" id="GO:0001508">
    <property type="term" value="P:action potential"/>
    <property type="evidence" value="ECO:0007669"/>
    <property type="project" value="TreeGrafter"/>
</dbReference>
<accession>A0AAV5SCD6</accession>
<evidence type="ECO:0000256" key="3">
    <source>
        <dbReference type="ARBA" id="ARBA00022692"/>
    </source>
</evidence>
<organism evidence="9 10">
    <name type="scientific">Pristionchus entomophagus</name>
    <dbReference type="NCBI Taxonomy" id="358040"/>
    <lineage>
        <taxon>Eukaryota</taxon>
        <taxon>Metazoa</taxon>
        <taxon>Ecdysozoa</taxon>
        <taxon>Nematoda</taxon>
        <taxon>Chromadorea</taxon>
        <taxon>Rhabditida</taxon>
        <taxon>Rhabditina</taxon>
        <taxon>Diplogasteromorpha</taxon>
        <taxon>Diplogasteroidea</taxon>
        <taxon>Neodiplogasteridae</taxon>
        <taxon>Pristionchus</taxon>
    </lineage>
</organism>
<evidence type="ECO:0000313" key="9">
    <source>
        <dbReference type="EMBL" id="GMS80177.1"/>
    </source>
</evidence>
<keyword evidence="5" id="KW-0406">Ion transport</keyword>
<evidence type="ECO:0000256" key="5">
    <source>
        <dbReference type="ARBA" id="ARBA00023065"/>
    </source>
</evidence>
<evidence type="ECO:0000259" key="8">
    <source>
        <dbReference type="Pfam" id="PF02214"/>
    </source>
</evidence>
<dbReference type="GO" id="GO:0008076">
    <property type="term" value="C:voltage-gated potassium channel complex"/>
    <property type="evidence" value="ECO:0007669"/>
    <property type="project" value="InterPro"/>
</dbReference>
<dbReference type="GO" id="GO:0051260">
    <property type="term" value="P:protein homooligomerization"/>
    <property type="evidence" value="ECO:0007669"/>
    <property type="project" value="InterPro"/>
</dbReference>
<gene>
    <name evidence="9" type="ORF">PENTCL1PPCAC_2352</name>
</gene>
<name>A0AAV5SCD6_9BILA</name>
<dbReference type="PANTHER" id="PTHR11537:SF234">
    <property type="entry name" value="BTB DOMAIN-CONTAINING PROTEIN"/>
    <property type="match status" value="1"/>
</dbReference>
<dbReference type="GO" id="GO:0005251">
    <property type="term" value="F:delayed rectifier potassium channel activity"/>
    <property type="evidence" value="ECO:0007669"/>
    <property type="project" value="TreeGrafter"/>
</dbReference>
<keyword evidence="3" id="KW-0812">Transmembrane</keyword>
<dbReference type="EMBL" id="BTSX01000001">
    <property type="protein sequence ID" value="GMS80177.1"/>
    <property type="molecule type" value="Genomic_DNA"/>
</dbReference>
<evidence type="ECO:0000313" key="10">
    <source>
        <dbReference type="Proteomes" id="UP001432027"/>
    </source>
</evidence>
<keyword evidence="4" id="KW-1133">Transmembrane helix</keyword>
<dbReference type="Gene3D" id="3.30.710.10">
    <property type="entry name" value="Potassium Channel Kv1.1, Chain A"/>
    <property type="match status" value="1"/>
</dbReference>
<comment type="subcellular location">
    <subcellularLocation>
        <location evidence="1">Membrane</location>
        <topology evidence="1">Multi-pass membrane protein</topology>
    </subcellularLocation>
</comment>
<keyword evidence="6" id="KW-0472">Membrane</keyword>
<proteinExistence type="predicted"/>
<dbReference type="Pfam" id="PF02214">
    <property type="entry name" value="BTB_2"/>
    <property type="match status" value="1"/>
</dbReference>
<dbReference type="GO" id="GO:0043679">
    <property type="term" value="C:axon terminus"/>
    <property type="evidence" value="ECO:0007669"/>
    <property type="project" value="TreeGrafter"/>
</dbReference>
<keyword evidence="10" id="KW-1185">Reference proteome</keyword>
<evidence type="ECO:0000256" key="7">
    <source>
        <dbReference type="ARBA" id="ARBA00023303"/>
    </source>
</evidence>
<keyword evidence="7" id="KW-0407">Ion channel</keyword>
<dbReference type="AlphaFoldDB" id="A0AAV5SCD6"/>
<protein>
    <recommendedName>
        <fullName evidence="8">Potassium channel tetramerisation-type BTB domain-containing protein</fullName>
    </recommendedName>
</protein>
<evidence type="ECO:0000256" key="1">
    <source>
        <dbReference type="ARBA" id="ARBA00004141"/>
    </source>
</evidence>
<dbReference type="FunFam" id="3.30.710.10:FF:000020">
    <property type="entry name" value="Potassium voltage-gated channel protein Shaw"/>
    <property type="match status" value="1"/>
</dbReference>
<dbReference type="GO" id="GO:0032809">
    <property type="term" value="C:neuronal cell body membrane"/>
    <property type="evidence" value="ECO:0007669"/>
    <property type="project" value="TreeGrafter"/>
</dbReference>
<feature type="non-terminal residue" evidence="9">
    <location>
        <position position="1"/>
    </location>
</feature>
<dbReference type="Proteomes" id="UP001432027">
    <property type="component" value="Unassembled WGS sequence"/>
</dbReference>
<keyword evidence="2" id="KW-0813">Transport</keyword>
<sequence length="78" mass="9200">RLTTNLANYDPLLNEYFFDRHPAVFAQVLNYYRTGKLHYPLDVCGPLFEEELKYWGIDSNECEPCCWMTLSTTRDTAE</sequence>
<reference evidence="9" key="1">
    <citation type="submission" date="2023-10" db="EMBL/GenBank/DDBJ databases">
        <title>Genome assembly of Pristionchus species.</title>
        <authorList>
            <person name="Yoshida K."/>
            <person name="Sommer R.J."/>
        </authorList>
    </citation>
    <scope>NUCLEOTIDE SEQUENCE</scope>
    <source>
        <strain evidence="9">RS0144</strain>
    </source>
</reference>
<dbReference type="PANTHER" id="PTHR11537">
    <property type="entry name" value="VOLTAGE-GATED POTASSIUM CHANNEL"/>
    <property type="match status" value="1"/>
</dbReference>
<dbReference type="InterPro" id="IPR003131">
    <property type="entry name" value="T1-type_BTB"/>
</dbReference>
<dbReference type="SUPFAM" id="SSF54695">
    <property type="entry name" value="POZ domain"/>
    <property type="match status" value="1"/>
</dbReference>
<dbReference type="GO" id="GO:0042734">
    <property type="term" value="C:presynaptic membrane"/>
    <property type="evidence" value="ECO:0007669"/>
    <property type="project" value="TreeGrafter"/>
</dbReference>
<evidence type="ECO:0000256" key="2">
    <source>
        <dbReference type="ARBA" id="ARBA00022448"/>
    </source>
</evidence>
<evidence type="ECO:0000256" key="4">
    <source>
        <dbReference type="ARBA" id="ARBA00022989"/>
    </source>
</evidence>
<dbReference type="PRINTS" id="PR01498">
    <property type="entry name" value="SHAWCHANNEL"/>
</dbReference>
<dbReference type="InterPro" id="IPR028325">
    <property type="entry name" value="VG_K_chnl"/>
</dbReference>
<feature type="domain" description="Potassium channel tetramerisation-type BTB" evidence="8">
    <location>
        <begin position="6"/>
        <end position="65"/>
    </location>
</feature>